<dbReference type="Gene3D" id="1.25.40.10">
    <property type="entry name" value="Tetratricopeptide repeat domain"/>
    <property type="match status" value="2"/>
</dbReference>
<feature type="compositionally biased region" description="Basic and acidic residues" evidence="1">
    <location>
        <begin position="642"/>
        <end position="652"/>
    </location>
</feature>
<keyword evidence="2" id="KW-0645">Protease</keyword>
<dbReference type="InterPro" id="IPR011990">
    <property type="entry name" value="TPR-like_helical_dom_sf"/>
</dbReference>
<dbReference type="GO" id="GO:0008233">
    <property type="term" value="F:peptidase activity"/>
    <property type="evidence" value="ECO:0007669"/>
    <property type="project" value="UniProtKB-KW"/>
</dbReference>
<dbReference type="SUPFAM" id="SSF50494">
    <property type="entry name" value="Trypsin-like serine proteases"/>
    <property type="match status" value="1"/>
</dbReference>
<evidence type="ECO:0000313" key="2">
    <source>
        <dbReference type="EMBL" id="MVQ47599.1"/>
    </source>
</evidence>
<sequence>MAADADRLVDVRGLHPADAHGQVYAENGSGLLVSDELVLTAAHVVFDGDAPLPVALRFDGSDQPVAGEVVWPLPRREVDAALVRIAGPSPMPPGSPPIRWARFTGREARQAVDATGYPAVMRQGDTRISFQLSGHVNPQSALTEGRYVVKVDERPTNEGSPWAGMSGAALMSRGTLVGVVVIDTPGFDRDELTAVPASAIVADPQARALLRQPIALGSAELDPVLARPPVSHGPLSWAQLLRADESVIDFLGRDRQLDQLVTWTRSGGMFDALLLVGPGGRGKTRLAHQLIRQLQHDPEGAGIGGDWLGGLLATNAPAHRLTDLTTTARKHAVLLVADYAESRNEQLQDLLSAYQSADDPPRTRLLLLARDRGDWWTRLCDGYPDLLSEDAVVVLNPLHEPPDRVAAFHSCVDQFARRLHRDEPQTGWQEAAAAVTAPDLTDPCFGDPLSLQLAALLELIEAGEATPGTTGPVERRLLGHERQYWRKTIEARDLKLPEAVRDQAVTAATLIGVQGRPAALTLLQRIPELTEPGRVADWLRSLYPTETSSRYWGPLQPDRLGEHLVGAVSKQDPDLLGHLLGSEDVDELQDALVVIGRAMAHQAHLAEQVTLLAASGRPALVEAIDRAARRVADPLPLQRALPDSRRDGHFSYDPDTWAGGATAGRETASSAPERLYDIGRGIGENPFSSSNPFHDTGPGPADEELTDRGGGTPADSAPPPPPTATPTFSEVERAGRDAERRATEAYEAGNLVRAEQEFRRAAERFFGPGIDEQHVLRVNLARAAVLNDLRSFDAALTLIDEVVGKLRNATRQGWIQPDVLGRALDLQAAVMAETGRAEAAISYEYEAVEILQAFARRTGSPDARRDAAKVNSNLAALLQGVGRLDEAARSADEAVAALSELAANAELALSDDTFGRSLMNRANIAGALGQPDTALELVGRASQEFERIAGLGPAEAVAMVPARAAAAELLCTAALKVGQAADAVPAGEQAVRLFADVAERVPAFVVDLARSQVQLAEAYLAIGEGVPALDLAQRSVRLLREEARQGHDQPSARRRRLLLEEKAHDTQRRAEELVWRG</sequence>
<gene>
    <name evidence="2" type="ORF">GON03_00275</name>
</gene>
<dbReference type="SUPFAM" id="SSF52540">
    <property type="entry name" value="P-loop containing nucleoside triphosphate hydrolases"/>
    <property type="match status" value="1"/>
</dbReference>
<evidence type="ECO:0000313" key="3">
    <source>
        <dbReference type="Proteomes" id="UP000473525"/>
    </source>
</evidence>
<dbReference type="EMBL" id="WSEK01000003">
    <property type="protein sequence ID" value="MVQ47599.1"/>
    <property type="molecule type" value="Genomic_DNA"/>
</dbReference>
<name>A0A6L6XK75_9ACTN</name>
<feature type="region of interest" description="Disordered" evidence="1">
    <location>
        <begin position="639"/>
        <end position="732"/>
    </location>
</feature>
<dbReference type="InterPro" id="IPR027417">
    <property type="entry name" value="P-loop_NTPase"/>
</dbReference>
<dbReference type="SUPFAM" id="SSF48452">
    <property type="entry name" value="TPR-like"/>
    <property type="match status" value="2"/>
</dbReference>
<dbReference type="InterPro" id="IPR009003">
    <property type="entry name" value="Peptidase_S1_PA"/>
</dbReference>
<reference evidence="2 3" key="1">
    <citation type="submission" date="2019-12" db="EMBL/GenBank/DDBJ databases">
        <authorList>
            <person name="Huq M.A."/>
        </authorList>
    </citation>
    <scope>NUCLEOTIDE SEQUENCE [LARGE SCALE GENOMIC DNA]</scope>
    <source>
        <strain evidence="2 3">MAH-18</strain>
    </source>
</reference>
<dbReference type="Gene3D" id="2.40.10.120">
    <property type="match status" value="1"/>
</dbReference>
<keyword evidence="3" id="KW-1185">Reference proteome</keyword>
<dbReference type="RefSeq" id="WP_157339763.1">
    <property type="nucleotide sequence ID" value="NZ_WSEK01000003.1"/>
</dbReference>
<keyword evidence="2" id="KW-0378">Hydrolase</keyword>
<evidence type="ECO:0000256" key="1">
    <source>
        <dbReference type="SAM" id="MobiDB-lite"/>
    </source>
</evidence>
<organism evidence="2 3">
    <name type="scientific">Nocardioides agri</name>
    <dbReference type="NCBI Taxonomy" id="2682843"/>
    <lineage>
        <taxon>Bacteria</taxon>
        <taxon>Bacillati</taxon>
        <taxon>Actinomycetota</taxon>
        <taxon>Actinomycetes</taxon>
        <taxon>Propionibacteriales</taxon>
        <taxon>Nocardioidaceae</taxon>
        <taxon>Nocardioides</taxon>
    </lineage>
</organism>
<dbReference type="GO" id="GO:0006508">
    <property type="term" value="P:proteolysis"/>
    <property type="evidence" value="ECO:0007669"/>
    <property type="project" value="UniProtKB-KW"/>
</dbReference>
<dbReference type="Proteomes" id="UP000473525">
    <property type="component" value="Unassembled WGS sequence"/>
</dbReference>
<proteinExistence type="predicted"/>
<accession>A0A6L6XK75</accession>
<dbReference type="AlphaFoldDB" id="A0A6L6XK75"/>
<protein>
    <submittedName>
        <fullName evidence="2">Trypsin-like serine protease</fullName>
    </submittedName>
</protein>
<comment type="caution">
    <text evidence="2">The sequence shown here is derived from an EMBL/GenBank/DDBJ whole genome shotgun (WGS) entry which is preliminary data.</text>
</comment>
<dbReference type="Pfam" id="PF13365">
    <property type="entry name" value="Trypsin_2"/>
    <property type="match status" value="1"/>
</dbReference>
<dbReference type="Gene3D" id="3.40.50.300">
    <property type="entry name" value="P-loop containing nucleotide triphosphate hydrolases"/>
    <property type="match status" value="1"/>
</dbReference>